<accession>A0A221W0E2</accession>
<dbReference type="EMBL" id="CP022521">
    <property type="protein sequence ID" value="ASO19253.1"/>
    <property type="molecule type" value="Genomic_DNA"/>
</dbReference>
<keyword evidence="2" id="KW-0732">Signal</keyword>
<dbReference type="AlphaFoldDB" id="A0A221W0E2"/>
<sequence length="273" mass="28406">MAARSSIPSGAGRLLPVAVLLALATACANEPVRPNDPDAPEVSTPPVMETTGPAVSDPARPGESGLPDVEPWPTYRWSDAPRGPRESDDLDDEFRPSRAPGNRRPTVVPADPSPSPDGVEVDHDPRTTPTGIDCGTVETRGRTLLVRASGAPIDCTRARQIVAAHQDALPAGAQPGAPGTAGVRIGEWHCVVPTSDQTETLDAAFADRSAAGPSGQRPPVPSPRTAPPPAAEWDAPAEPGEVRSRIASRRDGRDVGLCTHADGVRVVVATEQD</sequence>
<evidence type="ECO:0000256" key="1">
    <source>
        <dbReference type="SAM" id="MobiDB-lite"/>
    </source>
</evidence>
<feature type="signal peptide" evidence="2">
    <location>
        <begin position="1"/>
        <end position="28"/>
    </location>
</feature>
<evidence type="ECO:0000313" key="3">
    <source>
        <dbReference type="EMBL" id="ASO19253.1"/>
    </source>
</evidence>
<keyword evidence="4" id="KW-1185">Reference proteome</keyword>
<dbReference type="OrthoDB" id="9974343at2"/>
<proteinExistence type="predicted"/>
<feature type="region of interest" description="Disordered" evidence="1">
    <location>
        <begin position="205"/>
        <end position="241"/>
    </location>
</feature>
<gene>
    <name evidence="3" type="ORF">AHOG_08040</name>
</gene>
<feature type="compositionally biased region" description="Pro residues" evidence="1">
    <location>
        <begin position="216"/>
        <end position="230"/>
    </location>
</feature>
<reference evidence="3 4" key="1">
    <citation type="submission" date="2017-07" db="EMBL/GenBank/DDBJ databases">
        <title>Complete genome sequence of Actinoalloteichus hoggarensis DSM 45943, type strain of Actinoalloteichus hoggarensis.</title>
        <authorList>
            <person name="Ruckert C."/>
            <person name="Nouioui I."/>
            <person name="Willmese J."/>
            <person name="van Wezel G."/>
            <person name="Klenk H.-P."/>
            <person name="Kalinowski J."/>
            <person name="Zotchev S.B."/>
        </authorList>
    </citation>
    <scope>NUCLEOTIDE SEQUENCE [LARGE SCALE GENOMIC DNA]</scope>
    <source>
        <strain evidence="3 4">DSM 45943</strain>
    </source>
</reference>
<evidence type="ECO:0000256" key="2">
    <source>
        <dbReference type="SAM" id="SignalP"/>
    </source>
</evidence>
<protein>
    <submittedName>
        <fullName evidence="3">Uncharacterized protein</fullName>
    </submittedName>
</protein>
<dbReference type="PROSITE" id="PS51257">
    <property type="entry name" value="PROKAR_LIPOPROTEIN"/>
    <property type="match status" value="1"/>
</dbReference>
<organism evidence="3 4">
    <name type="scientific">Actinoalloteichus hoggarensis</name>
    <dbReference type="NCBI Taxonomy" id="1470176"/>
    <lineage>
        <taxon>Bacteria</taxon>
        <taxon>Bacillati</taxon>
        <taxon>Actinomycetota</taxon>
        <taxon>Actinomycetes</taxon>
        <taxon>Pseudonocardiales</taxon>
        <taxon>Pseudonocardiaceae</taxon>
        <taxon>Actinoalloteichus</taxon>
    </lineage>
</organism>
<feature type="chain" id="PRO_5043713869" evidence="2">
    <location>
        <begin position="29"/>
        <end position="273"/>
    </location>
</feature>
<dbReference type="RefSeq" id="WP_157736712.1">
    <property type="nucleotide sequence ID" value="NZ_CP022521.1"/>
</dbReference>
<evidence type="ECO:0000313" key="4">
    <source>
        <dbReference type="Proteomes" id="UP000204221"/>
    </source>
</evidence>
<feature type="region of interest" description="Disordered" evidence="1">
    <location>
        <begin position="30"/>
        <end position="136"/>
    </location>
</feature>
<dbReference type="Proteomes" id="UP000204221">
    <property type="component" value="Chromosome"/>
</dbReference>
<dbReference type="KEGG" id="ahg:AHOG_08040"/>
<name>A0A221W0E2_9PSEU</name>